<sequence length="247" mass="27954">MSATPARSLVRLHLYGILRAASATAGLLADLKQTDGQLNLGITKLHAACVTDYDDEWDVWTSALALAPSHSHLHALRVRYHGVARAGNELPWFEMQQETRHRNVKNSQTATVDVTFPPKLSLSFNHKVSHDNIGAETIHRRSSHKGRCEAVIVVPLSKHHRHEVLAKNMLSQVALGRERAIMREPAIMLSKMVLAIHIIFNAEDQFHELQAMVQQTLIMMVHGECFMRARRLAIWTSKKITWTRFPT</sequence>
<comment type="caution">
    <text evidence="1">The sequence shown here is derived from an EMBL/GenBank/DDBJ whole genome shotgun (WGS) entry which is preliminary data.</text>
</comment>
<protein>
    <submittedName>
        <fullName evidence="1">Uncharacterized protein</fullName>
    </submittedName>
</protein>
<dbReference type="Proteomes" id="UP000193685">
    <property type="component" value="Unassembled WGS sequence"/>
</dbReference>
<keyword evidence="2" id="KW-1185">Reference proteome</keyword>
<reference evidence="1 2" key="1">
    <citation type="submission" date="2016-07" db="EMBL/GenBank/DDBJ databases">
        <title>Pervasive Adenine N6-methylation of Active Genes in Fungi.</title>
        <authorList>
            <consortium name="DOE Joint Genome Institute"/>
            <person name="Mondo S.J."/>
            <person name="Dannebaum R.O."/>
            <person name="Kuo R.C."/>
            <person name="Labutti K."/>
            <person name="Haridas S."/>
            <person name="Kuo A."/>
            <person name="Salamov A."/>
            <person name="Ahrendt S.R."/>
            <person name="Lipzen A."/>
            <person name="Sullivan W."/>
            <person name="Andreopoulos W.B."/>
            <person name="Clum A."/>
            <person name="Lindquist E."/>
            <person name="Daum C."/>
            <person name="Ramamoorthy G.K."/>
            <person name="Gryganskyi A."/>
            <person name="Culley D."/>
            <person name="Magnuson J.K."/>
            <person name="James T.Y."/>
            <person name="O'Malley M.A."/>
            <person name="Stajich J.E."/>
            <person name="Spatafora J.W."/>
            <person name="Visel A."/>
            <person name="Grigoriev I.V."/>
        </authorList>
    </citation>
    <scope>NUCLEOTIDE SEQUENCE [LARGE SCALE GENOMIC DNA]</scope>
    <source>
        <strain evidence="1 2">12-1054</strain>
    </source>
</reference>
<evidence type="ECO:0000313" key="1">
    <source>
        <dbReference type="EMBL" id="ORY78259.1"/>
    </source>
</evidence>
<dbReference type="AlphaFoldDB" id="A0A1Y2F315"/>
<dbReference type="RefSeq" id="XP_040723370.1">
    <property type="nucleotide sequence ID" value="XM_040872090.1"/>
</dbReference>
<name>A0A1Y2F315_PROLT</name>
<evidence type="ECO:0000313" key="2">
    <source>
        <dbReference type="Proteomes" id="UP000193685"/>
    </source>
</evidence>
<organism evidence="1 2">
    <name type="scientific">Protomyces lactucae-debilis</name>
    <dbReference type="NCBI Taxonomy" id="2754530"/>
    <lineage>
        <taxon>Eukaryota</taxon>
        <taxon>Fungi</taxon>
        <taxon>Dikarya</taxon>
        <taxon>Ascomycota</taxon>
        <taxon>Taphrinomycotina</taxon>
        <taxon>Taphrinomycetes</taxon>
        <taxon>Taphrinales</taxon>
        <taxon>Protomycetaceae</taxon>
        <taxon>Protomyces</taxon>
    </lineage>
</organism>
<dbReference type="GeneID" id="63788689"/>
<dbReference type="EMBL" id="MCFI01000018">
    <property type="protein sequence ID" value="ORY78259.1"/>
    <property type="molecule type" value="Genomic_DNA"/>
</dbReference>
<gene>
    <name evidence="1" type="ORF">BCR37DRAFT_405527</name>
</gene>
<accession>A0A1Y2F315</accession>
<proteinExistence type="predicted"/>